<comment type="caution">
    <text evidence="1">The sequence shown here is derived from an EMBL/GenBank/DDBJ whole genome shotgun (WGS) entry which is preliminary data.</text>
</comment>
<dbReference type="PROSITE" id="PS51257">
    <property type="entry name" value="PROKAR_LIPOPROTEIN"/>
    <property type="match status" value="1"/>
</dbReference>
<organism evidence="1 2">
    <name type="scientific">Hydnum rufescens UP504</name>
    <dbReference type="NCBI Taxonomy" id="1448309"/>
    <lineage>
        <taxon>Eukaryota</taxon>
        <taxon>Fungi</taxon>
        <taxon>Dikarya</taxon>
        <taxon>Basidiomycota</taxon>
        <taxon>Agaricomycotina</taxon>
        <taxon>Agaricomycetes</taxon>
        <taxon>Cantharellales</taxon>
        <taxon>Hydnaceae</taxon>
        <taxon>Hydnum</taxon>
    </lineage>
</organism>
<protein>
    <submittedName>
        <fullName evidence="1">Uncharacterized protein</fullName>
    </submittedName>
</protein>
<sequence length="53" mass="5985">MRIDTHPAHALLVLTTLCQIGHPGLSYILMACIVYPRRPELSTMWSLCLVVSY</sequence>
<accession>A0A9P6AHH9</accession>
<reference evidence="1" key="1">
    <citation type="journal article" date="2020" name="Nat. Commun.">
        <title>Large-scale genome sequencing of mycorrhizal fungi provides insights into the early evolution of symbiotic traits.</title>
        <authorList>
            <person name="Miyauchi S."/>
            <person name="Kiss E."/>
            <person name="Kuo A."/>
            <person name="Drula E."/>
            <person name="Kohler A."/>
            <person name="Sanchez-Garcia M."/>
            <person name="Morin E."/>
            <person name="Andreopoulos B."/>
            <person name="Barry K.W."/>
            <person name="Bonito G."/>
            <person name="Buee M."/>
            <person name="Carver A."/>
            <person name="Chen C."/>
            <person name="Cichocki N."/>
            <person name="Clum A."/>
            <person name="Culley D."/>
            <person name="Crous P.W."/>
            <person name="Fauchery L."/>
            <person name="Girlanda M."/>
            <person name="Hayes R.D."/>
            <person name="Keri Z."/>
            <person name="LaButti K."/>
            <person name="Lipzen A."/>
            <person name="Lombard V."/>
            <person name="Magnuson J."/>
            <person name="Maillard F."/>
            <person name="Murat C."/>
            <person name="Nolan M."/>
            <person name="Ohm R.A."/>
            <person name="Pangilinan J."/>
            <person name="Pereira M.F."/>
            <person name="Perotto S."/>
            <person name="Peter M."/>
            <person name="Pfister S."/>
            <person name="Riley R."/>
            <person name="Sitrit Y."/>
            <person name="Stielow J.B."/>
            <person name="Szollosi G."/>
            <person name="Zifcakova L."/>
            <person name="Stursova M."/>
            <person name="Spatafora J.W."/>
            <person name="Tedersoo L."/>
            <person name="Vaario L.M."/>
            <person name="Yamada A."/>
            <person name="Yan M."/>
            <person name="Wang P."/>
            <person name="Xu J."/>
            <person name="Bruns T."/>
            <person name="Baldrian P."/>
            <person name="Vilgalys R."/>
            <person name="Dunand C."/>
            <person name="Henrissat B."/>
            <person name="Grigoriev I.V."/>
            <person name="Hibbett D."/>
            <person name="Nagy L.G."/>
            <person name="Martin F.M."/>
        </authorList>
    </citation>
    <scope>NUCLEOTIDE SEQUENCE</scope>
    <source>
        <strain evidence="1">UP504</strain>
    </source>
</reference>
<evidence type="ECO:0000313" key="2">
    <source>
        <dbReference type="Proteomes" id="UP000886523"/>
    </source>
</evidence>
<keyword evidence="2" id="KW-1185">Reference proteome</keyword>
<gene>
    <name evidence="1" type="ORF">BS47DRAFT_493916</name>
</gene>
<name>A0A9P6AHH9_9AGAM</name>
<dbReference type="AlphaFoldDB" id="A0A9P6AHH9"/>
<proteinExistence type="predicted"/>
<dbReference type="EMBL" id="MU129135">
    <property type="protein sequence ID" value="KAF9505828.1"/>
    <property type="molecule type" value="Genomic_DNA"/>
</dbReference>
<dbReference type="Proteomes" id="UP000886523">
    <property type="component" value="Unassembled WGS sequence"/>
</dbReference>
<evidence type="ECO:0000313" key="1">
    <source>
        <dbReference type="EMBL" id="KAF9505828.1"/>
    </source>
</evidence>